<dbReference type="NCBIfam" id="TIGR01926">
    <property type="entry name" value="peroxid_rel"/>
    <property type="match status" value="1"/>
</dbReference>
<dbReference type="Proteomes" id="UP001055108">
    <property type="component" value="Unassembled WGS sequence"/>
</dbReference>
<feature type="domain" description="Carboxymuconolactone decarboxylase-like" evidence="1">
    <location>
        <begin position="49"/>
        <end position="99"/>
    </location>
</feature>
<dbReference type="Gene3D" id="1.20.1290.10">
    <property type="entry name" value="AhpD-like"/>
    <property type="match status" value="1"/>
</dbReference>
<dbReference type="InterPro" id="IPR029032">
    <property type="entry name" value="AhpD-like"/>
</dbReference>
<evidence type="ECO:0000313" key="2">
    <source>
        <dbReference type="EMBL" id="GJD77567.1"/>
    </source>
</evidence>
<name>A0AA37M9N2_9HYPH</name>
<dbReference type="GO" id="GO:0051920">
    <property type="term" value="F:peroxiredoxin activity"/>
    <property type="evidence" value="ECO:0007669"/>
    <property type="project" value="InterPro"/>
</dbReference>
<dbReference type="SUPFAM" id="SSF69118">
    <property type="entry name" value="AhpD-like"/>
    <property type="match status" value="1"/>
</dbReference>
<dbReference type="InterPro" id="IPR003779">
    <property type="entry name" value="CMD-like"/>
</dbReference>
<dbReference type="PANTHER" id="PTHR35446">
    <property type="entry name" value="SI:CH211-175M2.5"/>
    <property type="match status" value="1"/>
</dbReference>
<accession>A0AA37M9N2</accession>
<sequence length="195" mass="21512">MPNATGVPVSRYPVPALDAMPEDIRARVLKVQEKSGFIPNVFLMLAYRPDEFRAFMAYHDALMDKPGGLTQAEREMIVVATSAANQCQYCVIAHGAILRIRAKDPLIADQVAANYRKADISPRQRAMLDFAMKVSQEAQDVGEPDSAVLRGHGFSDDDIWDIAAIAAFFGMSNRLANFTSLRVNAEFYALGRGRS</sequence>
<dbReference type="EMBL" id="BPQM01000017">
    <property type="protein sequence ID" value="GJD77567.1"/>
    <property type="molecule type" value="Genomic_DNA"/>
</dbReference>
<evidence type="ECO:0000313" key="3">
    <source>
        <dbReference type="Proteomes" id="UP001055108"/>
    </source>
</evidence>
<dbReference type="Pfam" id="PF02627">
    <property type="entry name" value="CMD"/>
    <property type="match status" value="1"/>
</dbReference>
<gene>
    <name evidence="2" type="ORF">NBEOAGPD_0774</name>
</gene>
<dbReference type="InterPro" id="IPR010195">
    <property type="entry name" value="Uncharacterised_peroxidase-rel"/>
</dbReference>
<dbReference type="Gene3D" id="1.20.5.810">
    <property type="entry name" value="AhpD-like"/>
    <property type="match status" value="1"/>
</dbReference>
<protein>
    <recommendedName>
        <fullName evidence="1">Carboxymuconolactone decarboxylase-like domain-containing protein</fullName>
    </recommendedName>
</protein>
<comment type="caution">
    <text evidence="2">The sequence shown here is derived from an EMBL/GenBank/DDBJ whole genome shotgun (WGS) entry which is preliminary data.</text>
</comment>
<dbReference type="InterPro" id="IPR004675">
    <property type="entry name" value="AhpD_core"/>
</dbReference>
<dbReference type="AlphaFoldDB" id="A0AA37M9N2"/>
<reference evidence="2" key="2">
    <citation type="submission" date="2021-08" db="EMBL/GenBank/DDBJ databases">
        <authorList>
            <person name="Tani A."/>
            <person name="Ola A."/>
            <person name="Ogura Y."/>
            <person name="Katsura K."/>
            <person name="Hayashi T."/>
        </authorList>
    </citation>
    <scope>NUCLEOTIDE SEQUENCE</scope>
    <source>
        <strain evidence="2">NBRC 103626</strain>
    </source>
</reference>
<dbReference type="PANTHER" id="PTHR35446:SF2">
    <property type="entry name" value="CARBOXYMUCONOLACTONE DECARBOXYLASE-LIKE DOMAIN-CONTAINING PROTEIN"/>
    <property type="match status" value="1"/>
</dbReference>
<dbReference type="RefSeq" id="WP_238301323.1">
    <property type="nucleotide sequence ID" value="NZ_BPQM01000017.1"/>
</dbReference>
<evidence type="ECO:0000259" key="1">
    <source>
        <dbReference type="Pfam" id="PF02627"/>
    </source>
</evidence>
<proteinExistence type="predicted"/>
<dbReference type="NCBIfam" id="TIGR00778">
    <property type="entry name" value="ahpD_dom"/>
    <property type="match status" value="1"/>
</dbReference>
<reference evidence="2" key="1">
    <citation type="journal article" date="2016" name="Front. Microbiol.">
        <title>Genome Sequence of the Piezophilic, Mesophilic Sulfate-Reducing Bacterium Desulfovibrio indicus J2T.</title>
        <authorList>
            <person name="Cao J."/>
            <person name="Maignien L."/>
            <person name="Shao Z."/>
            <person name="Alain K."/>
            <person name="Jebbar M."/>
        </authorList>
    </citation>
    <scope>NUCLEOTIDE SEQUENCE</scope>
    <source>
        <strain evidence="2">NBRC 103626</strain>
    </source>
</reference>
<keyword evidence="3" id="KW-1185">Reference proteome</keyword>
<organism evidence="2 3">
    <name type="scientific">Methylobacterium gregans</name>
    <dbReference type="NCBI Taxonomy" id="374424"/>
    <lineage>
        <taxon>Bacteria</taxon>
        <taxon>Pseudomonadati</taxon>
        <taxon>Pseudomonadota</taxon>
        <taxon>Alphaproteobacteria</taxon>
        <taxon>Hyphomicrobiales</taxon>
        <taxon>Methylobacteriaceae</taxon>
        <taxon>Methylobacterium</taxon>
    </lineage>
</organism>